<dbReference type="Proteomes" id="UP000092691">
    <property type="component" value="Plasmid unnamed2"/>
</dbReference>
<gene>
    <name evidence="1" type="ORF">BA011_30650</name>
    <name evidence="2" type="ORF">ELI19_29535</name>
</gene>
<geneLocation type="plasmid" evidence="1 3">
    <name>unnamed2</name>
</geneLocation>
<evidence type="ECO:0000313" key="2">
    <source>
        <dbReference type="EMBL" id="TAW19351.1"/>
    </source>
</evidence>
<sequence>MIAVPSRMISIMIVTPVVLLGVRQDKGRWEAAFHAFWRGDDLFDLSAINMEPKRIKVRDGRQAIYIKIL</sequence>
<evidence type="ECO:0000313" key="3">
    <source>
        <dbReference type="Proteomes" id="UP000092691"/>
    </source>
</evidence>
<keyword evidence="1" id="KW-0614">Plasmid</keyword>
<dbReference type="OrthoDB" id="8397943at2"/>
<evidence type="ECO:0000313" key="1">
    <source>
        <dbReference type="EMBL" id="ANP90323.1"/>
    </source>
</evidence>
<proteinExistence type="predicted"/>
<reference evidence="1 3" key="1">
    <citation type="submission" date="2016-06" db="EMBL/GenBank/DDBJ databases">
        <title>Microsymbionts genomes from the relict species Vavilovia formosa.</title>
        <authorList>
            <person name="Chirak E."/>
            <person name="Kimeklis A."/>
            <person name="Andronov E."/>
        </authorList>
    </citation>
    <scope>NUCLEOTIDE SEQUENCE [LARGE SCALE GENOMIC DNA]</scope>
    <source>
        <strain evidence="1 3">Vaf10</strain>
        <plasmid evidence="3">Plasmid unnamed2</plasmid>
        <plasmid evidence="1">unnamed2</plasmid>
    </source>
</reference>
<name>A0A1B1CKM6_RHILE</name>
<reference evidence="2 4" key="2">
    <citation type="submission" date="2019-02" db="EMBL/GenBank/DDBJ databases">
        <title>The genomic architecture of introgression among sibling species of bacteria.</title>
        <authorList>
            <person name="Cavassim M.I.A."/>
            <person name="Moeskjaer S."/>
            <person name="Moslemi C."/>
            <person name="Fields B."/>
            <person name="Bachmann A."/>
            <person name="Vilhjalmsson B."/>
            <person name="Schierup M.H."/>
            <person name="Young J.P.W."/>
            <person name="Andersen S.U."/>
        </authorList>
    </citation>
    <scope>NUCLEOTIDE SEQUENCE [LARGE SCALE GENOMIC DNA]</scope>
    <source>
        <strain evidence="2 4">SM151B</strain>
        <plasmid evidence="2">pSM151B_Rh02</plasmid>
    </source>
</reference>
<dbReference type="EMBL" id="CP016289">
    <property type="protein sequence ID" value="ANP90323.1"/>
    <property type="molecule type" value="Genomic_DNA"/>
</dbReference>
<dbReference type="AlphaFoldDB" id="A0A1B1CKM6"/>
<evidence type="ECO:0000313" key="4">
    <source>
        <dbReference type="Proteomes" id="UP000292036"/>
    </source>
</evidence>
<dbReference type="Proteomes" id="UP000292036">
    <property type="component" value="Unassembled WGS sequence"/>
</dbReference>
<protein>
    <submittedName>
        <fullName evidence="1">Uncharacterized protein</fullName>
    </submittedName>
</protein>
<organism evidence="1 3">
    <name type="scientific">Rhizobium leguminosarum</name>
    <dbReference type="NCBI Taxonomy" id="384"/>
    <lineage>
        <taxon>Bacteria</taxon>
        <taxon>Pseudomonadati</taxon>
        <taxon>Pseudomonadota</taxon>
        <taxon>Alphaproteobacteria</taxon>
        <taxon>Hyphomicrobiales</taxon>
        <taxon>Rhizobiaceae</taxon>
        <taxon>Rhizobium/Agrobacterium group</taxon>
        <taxon>Rhizobium</taxon>
    </lineage>
</organism>
<geneLocation type="plasmid" evidence="2">
    <name>pSM151B_Rh02</name>
</geneLocation>
<dbReference type="EMBL" id="SIPS01000003">
    <property type="protein sequence ID" value="TAW19351.1"/>
    <property type="molecule type" value="Genomic_DNA"/>
</dbReference>
<accession>A0A1B1CKM6</accession>